<sequence>MNVLITTYALKQYAGAELYVRDLALELKRQGHMTAVYTSAIGPVAKDLRAQGVPVVSRLRSVPFAPDLIHGSFRRDIMAALLHFPNVPGVYVCHTHSGWMGGAPNHPRIRQYLGVSQLCVDRMLADGIPSDRVGLTRNWVDLQRFQPREALPERPRRALLFSNYAHASTHLPAVREACRRADLELDIVGAGVGNAVLHPEDILGRYDLVFAKAKAAMEAMAVGAAVILCDFGGVGPMVTSAEFDILRPMNFGFQALRDPHTPEALLAQIDRYDAADAACVSERFRRVASLEDAVRELVEIYQNIIQKARASSDTEDERKYAQAFRRDTLLEQVLIAWQNIPLGQRDRLTNLPGMSTLRSRLTQRFFRPQHPAKGVRQ</sequence>
<dbReference type="AlphaFoldDB" id="A0A402CQC4"/>
<dbReference type="InterPro" id="IPR028098">
    <property type="entry name" value="Glyco_trans_4-like_N"/>
</dbReference>
<dbReference type="EMBL" id="AP025739">
    <property type="protein sequence ID" value="BDI32627.1"/>
    <property type="molecule type" value="Genomic_DNA"/>
</dbReference>
<dbReference type="Proteomes" id="UP000287394">
    <property type="component" value="Chromosome"/>
</dbReference>
<dbReference type="SUPFAM" id="SSF53756">
    <property type="entry name" value="UDP-Glycosyltransferase/glycogen phosphorylase"/>
    <property type="match status" value="1"/>
</dbReference>
<dbReference type="Pfam" id="PF13439">
    <property type="entry name" value="Glyco_transf_4"/>
    <property type="match status" value="1"/>
</dbReference>
<dbReference type="Gene3D" id="3.40.50.2000">
    <property type="entry name" value="Glycogen Phosphorylase B"/>
    <property type="match status" value="1"/>
</dbReference>
<evidence type="ECO:0000313" key="2">
    <source>
        <dbReference type="Proteomes" id="UP000287394"/>
    </source>
</evidence>
<proteinExistence type="predicted"/>
<protein>
    <submittedName>
        <fullName evidence="1">Uncharacterized protein</fullName>
    </submittedName>
</protein>
<name>A0A402CQC4_9BACT</name>
<dbReference type="KEGG" id="ccot:CCAX7_46780"/>
<keyword evidence="2" id="KW-1185">Reference proteome</keyword>
<organism evidence="1 2">
    <name type="scientific">Capsulimonas corticalis</name>
    <dbReference type="NCBI Taxonomy" id="2219043"/>
    <lineage>
        <taxon>Bacteria</taxon>
        <taxon>Bacillati</taxon>
        <taxon>Armatimonadota</taxon>
        <taxon>Armatimonadia</taxon>
        <taxon>Capsulimonadales</taxon>
        <taxon>Capsulimonadaceae</taxon>
        <taxon>Capsulimonas</taxon>
    </lineage>
</organism>
<gene>
    <name evidence="1" type="ORF">CCAX7_46780</name>
</gene>
<accession>A0A402CQC4</accession>
<dbReference type="RefSeq" id="WP_119319665.1">
    <property type="nucleotide sequence ID" value="NZ_AP025739.1"/>
</dbReference>
<reference evidence="1 2" key="1">
    <citation type="journal article" date="2019" name="Int. J. Syst. Evol. Microbiol.">
        <title>Capsulimonas corticalis gen. nov., sp. nov., an aerobic capsulated bacterium, of a novel bacterial order, Capsulimonadales ord. nov., of the class Armatimonadia of the phylum Armatimonadetes.</title>
        <authorList>
            <person name="Li J."/>
            <person name="Kudo C."/>
            <person name="Tonouchi A."/>
        </authorList>
    </citation>
    <scope>NUCLEOTIDE SEQUENCE [LARGE SCALE GENOMIC DNA]</scope>
    <source>
        <strain evidence="1 2">AX-7</strain>
    </source>
</reference>
<dbReference type="OrthoDB" id="192940at2"/>
<evidence type="ECO:0000313" key="1">
    <source>
        <dbReference type="EMBL" id="BDI32627.1"/>
    </source>
</evidence>